<accession>A0ABY7KBB8</accession>
<evidence type="ECO:0000256" key="4">
    <source>
        <dbReference type="SAM" id="MobiDB-lite"/>
    </source>
</evidence>
<dbReference type="Pfam" id="PF00216">
    <property type="entry name" value="Bac_DNA_binding"/>
    <property type="match status" value="1"/>
</dbReference>
<gene>
    <name evidence="5" type="ORF">STRCI_001327</name>
</gene>
<evidence type="ECO:0000313" key="5">
    <source>
        <dbReference type="EMBL" id="WAZ20226.1"/>
    </source>
</evidence>
<keyword evidence="2 5" id="KW-0238">DNA-binding</keyword>
<dbReference type="InterPro" id="IPR000119">
    <property type="entry name" value="Hist_DNA-bd"/>
</dbReference>
<evidence type="ECO:0000313" key="6">
    <source>
        <dbReference type="Proteomes" id="UP001164439"/>
    </source>
</evidence>
<reference evidence="5" key="1">
    <citation type="submission" date="2022-12" db="EMBL/GenBank/DDBJ databases">
        <authorList>
            <person name="Ruckert C."/>
            <person name="Busche T."/>
            <person name="Kalinowski J."/>
            <person name="Wittmann C."/>
        </authorList>
    </citation>
    <scope>NUCLEOTIDE SEQUENCE</scope>
    <source>
        <strain evidence="5">DSM 40467</strain>
    </source>
</reference>
<protein>
    <submittedName>
        <fullName evidence="5">HU family DNA-binding protein</fullName>
    </submittedName>
</protein>
<dbReference type="RefSeq" id="WP_269657914.1">
    <property type="nucleotide sequence ID" value="NZ_CP114413.1"/>
</dbReference>
<dbReference type="InterPro" id="IPR010992">
    <property type="entry name" value="IHF-like_DNA-bd_dom_sf"/>
</dbReference>
<dbReference type="SMART" id="SM00411">
    <property type="entry name" value="BHL"/>
    <property type="match status" value="1"/>
</dbReference>
<keyword evidence="1" id="KW-0226">DNA condensation</keyword>
<feature type="compositionally biased region" description="Basic residues" evidence="4">
    <location>
        <begin position="102"/>
        <end position="114"/>
    </location>
</feature>
<dbReference type="Gene3D" id="4.10.520.10">
    <property type="entry name" value="IHF-like DNA-binding proteins"/>
    <property type="match status" value="1"/>
</dbReference>
<proteinExistence type="inferred from homology"/>
<name>A0ABY7KBB8_9ACTN</name>
<feature type="region of interest" description="Disordered" evidence="4">
    <location>
        <begin position="101"/>
        <end position="121"/>
    </location>
</feature>
<organism evidence="5 6">
    <name type="scientific">Streptomyces cinnabarinus</name>
    <dbReference type="NCBI Taxonomy" id="67287"/>
    <lineage>
        <taxon>Bacteria</taxon>
        <taxon>Bacillati</taxon>
        <taxon>Actinomycetota</taxon>
        <taxon>Actinomycetes</taxon>
        <taxon>Kitasatosporales</taxon>
        <taxon>Streptomycetaceae</taxon>
        <taxon>Streptomyces</taxon>
    </lineage>
</organism>
<dbReference type="EMBL" id="CP114413">
    <property type="protein sequence ID" value="WAZ20226.1"/>
    <property type="molecule type" value="Genomic_DNA"/>
</dbReference>
<dbReference type="Proteomes" id="UP001164439">
    <property type="component" value="Chromosome"/>
</dbReference>
<dbReference type="PANTHER" id="PTHR33175:SF3">
    <property type="entry name" value="DNA-BINDING PROTEIN HU-BETA"/>
    <property type="match status" value="1"/>
</dbReference>
<comment type="similarity">
    <text evidence="3">Belongs to the bacterial histone-like protein family.</text>
</comment>
<sequence length="121" mass="13422">MKKKPTLITERLTTTKLVEVVAADLGITLKEAHETIVVVFDAIARAAASGHDVAVTNFGTWISSRTRRRTARNPQNGDPVPVAAFQKVRFRVSPHLREAVRRRDRKVTIRKAPKGARTAAE</sequence>
<evidence type="ECO:0000256" key="1">
    <source>
        <dbReference type="ARBA" id="ARBA00023067"/>
    </source>
</evidence>
<evidence type="ECO:0000256" key="3">
    <source>
        <dbReference type="RuleBase" id="RU003939"/>
    </source>
</evidence>
<dbReference type="SUPFAM" id="SSF47729">
    <property type="entry name" value="IHF-like DNA-binding proteins"/>
    <property type="match status" value="1"/>
</dbReference>
<evidence type="ECO:0000256" key="2">
    <source>
        <dbReference type="ARBA" id="ARBA00023125"/>
    </source>
</evidence>
<dbReference type="GO" id="GO:0003677">
    <property type="term" value="F:DNA binding"/>
    <property type="evidence" value="ECO:0007669"/>
    <property type="project" value="UniProtKB-KW"/>
</dbReference>
<keyword evidence="6" id="KW-1185">Reference proteome</keyword>
<dbReference type="PANTHER" id="PTHR33175">
    <property type="entry name" value="DNA-BINDING PROTEIN HU"/>
    <property type="match status" value="1"/>
</dbReference>